<evidence type="ECO:0000313" key="3">
    <source>
        <dbReference type="Proteomes" id="UP001529235"/>
    </source>
</evidence>
<evidence type="ECO:0008006" key="4">
    <source>
        <dbReference type="Google" id="ProtNLM"/>
    </source>
</evidence>
<evidence type="ECO:0000313" key="2">
    <source>
        <dbReference type="EMBL" id="MDK6027879.1"/>
    </source>
</evidence>
<keyword evidence="1" id="KW-0812">Transmembrane</keyword>
<reference evidence="2 3" key="1">
    <citation type="submission" date="2023-05" db="EMBL/GenBank/DDBJ databases">
        <title>A new hyperthermophilic archaea 'Ignisphaera cupida' sp. nov. and description of the family 'Ignisphaeraceae' fam. nov.</title>
        <authorList>
            <person name="Podosokorskaya O.A."/>
            <person name="Elcheninov A.G."/>
            <person name="Klukina A."/>
            <person name="Merkel A.Y."/>
        </authorList>
    </citation>
    <scope>NUCLEOTIDE SEQUENCE [LARGE SCALE GENOMIC DNA]</scope>
    <source>
        <strain evidence="2 3">4213-co</strain>
    </source>
</reference>
<accession>A0ABD4Z423</accession>
<feature type="transmembrane region" description="Helical" evidence="1">
    <location>
        <begin position="85"/>
        <end position="105"/>
    </location>
</feature>
<organism evidence="2 3">
    <name type="scientific">Ignisphaera cupida</name>
    <dbReference type="NCBI Taxonomy" id="3050454"/>
    <lineage>
        <taxon>Archaea</taxon>
        <taxon>Thermoproteota</taxon>
        <taxon>Thermoprotei</taxon>
        <taxon>Desulfurococcales</taxon>
        <taxon>Desulfurococcaceae</taxon>
        <taxon>Ignisphaera</taxon>
    </lineage>
</organism>
<dbReference type="Proteomes" id="UP001529235">
    <property type="component" value="Unassembled WGS sequence"/>
</dbReference>
<keyword evidence="1" id="KW-1133">Transmembrane helix</keyword>
<keyword evidence="3" id="KW-1185">Reference proteome</keyword>
<protein>
    <recommendedName>
        <fullName evidence="4">Glycosyltransferase RgtA/B/C/D-like domain-containing protein</fullName>
    </recommendedName>
</protein>
<comment type="caution">
    <text evidence="2">The sequence shown here is derived from an EMBL/GenBank/DDBJ whole genome shotgun (WGS) entry which is preliminary data.</text>
</comment>
<gene>
    <name evidence="2" type="ORF">QPL79_00670</name>
</gene>
<evidence type="ECO:0000256" key="1">
    <source>
        <dbReference type="SAM" id="Phobius"/>
    </source>
</evidence>
<proteinExistence type="predicted"/>
<dbReference type="EMBL" id="JASNVW010000001">
    <property type="protein sequence ID" value="MDK6027879.1"/>
    <property type="molecule type" value="Genomic_DNA"/>
</dbReference>
<feature type="transmembrane region" description="Helical" evidence="1">
    <location>
        <begin position="7"/>
        <end position="24"/>
    </location>
</feature>
<keyword evidence="1" id="KW-0472">Membrane</keyword>
<name>A0ABD4Z423_9CREN</name>
<dbReference type="RefSeq" id="WP_285272859.1">
    <property type="nucleotide sequence ID" value="NZ_JASNVW010000001.1"/>
</dbReference>
<sequence length="118" mass="13628">MSRKIMIATLVVVVLVHVLIYLATETPFSTDVWPLIEISQRLLNNPDLKIWIDSAFDGYNNRWPGTMLAAVVLNRVLKLDLYTLYGLYMVLVLNTAIALLVYAICRKCENQFYPWLCF</sequence>
<dbReference type="AlphaFoldDB" id="A0ABD4Z423"/>